<dbReference type="AlphaFoldDB" id="A0AAW5RZ76"/>
<organism evidence="1 4">
    <name type="scientific">Mycobacterium bouchedurhonense</name>
    <dbReference type="NCBI Taxonomy" id="701041"/>
    <lineage>
        <taxon>Bacteria</taxon>
        <taxon>Bacillati</taxon>
        <taxon>Actinomycetota</taxon>
        <taxon>Actinomycetes</taxon>
        <taxon>Mycobacteriales</taxon>
        <taxon>Mycobacteriaceae</taxon>
        <taxon>Mycobacterium</taxon>
        <taxon>Mycobacterium avium complex (MAC)</taxon>
    </lineage>
</organism>
<dbReference type="SUPFAM" id="SSF51621">
    <property type="entry name" value="Phosphoenolpyruvate/pyruvate domain"/>
    <property type="match status" value="1"/>
</dbReference>
<dbReference type="Pfam" id="PF13714">
    <property type="entry name" value="PEP_mutase"/>
    <property type="match status" value="1"/>
</dbReference>
<dbReference type="PANTHER" id="PTHR42905:SF5">
    <property type="entry name" value="CARBOXYVINYL-CARBOXYPHOSPHONATE PHOSPHORYLMUTASE, CHLOROPLASTIC"/>
    <property type="match status" value="1"/>
</dbReference>
<dbReference type="PANTHER" id="PTHR42905">
    <property type="entry name" value="PHOSPHOENOLPYRUVATE CARBOXYLASE"/>
    <property type="match status" value="1"/>
</dbReference>
<evidence type="ECO:0000313" key="2">
    <source>
        <dbReference type="EMBL" id="ORA44772.1"/>
    </source>
</evidence>
<keyword evidence="3" id="KW-1185">Reference proteome</keyword>
<dbReference type="GO" id="GO:0016833">
    <property type="term" value="F:oxo-acid-lyase activity"/>
    <property type="evidence" value="ECO:0007669"/>
    <property type="project" value="UniProtKB-ARBA"/>
</dbReference>
<dbReference type="InterPro" id="IPR040442">
    <property type="entry name" value="Pyrv_kinase-like_dom_sf"/>
</dbReference>
<dbReference type="EMBL" id="JACKTG010000009">
    <property type="protein sequence ID" value="MCV6988066.1"/>
    <property type="molecule type" value="Genomic_DNA"/>
</dbReference>
<dbReference type="Proteomes" id="UP001207588">
    <property type="component" value="Unassembled WGS sequence"/>
</dbReference>
<evidence type="ECO:0000313" key="1">
    <source>
        <dbReference type="EMBL" id="MCV6988066.1"/>
    </source>
</evidence>
<dbReference type="RefSeq" id="WP_083071570.1">
    <property type="nucleotide sequence ID" value="NZ_JACKTG010000009.1"/>
</dbReference>
<protein>
    <submittedName>
        <fullName evidence="1">Isocitrate lyase/PEP mutase family protein</fullName>
    </submittedName>
</protein>
<dbReference type="Proteomes" id="UP000192293">
    <property type="component" value="Unassembled WGS sequence"/>
</dbReference>
<dbReference type="CDD" id="cd00377">
    <property type="entry name" value="ICL_PEPM"/>
    <property type="match status" value="1"/>
</dbReference>
<evidence type="ECO:0000313" key="4">
    <source>
        <dbReference type="Proteomes" id="UP001207588"/>
    </source>
</evidence>
<accession>A0AAW5RZ76</accession>
<reference evidence="1" key="3">
    <citation type="journal article" date="2022" name="BMC Genomics">
        <title>Comparative genome analysis of mycobacteria focusing on tRNA and non-coding RNA.</title>
        <authorList>
            <person name="Behra P.R.K."/>
            <person name="Pettersson B.M.F."/>
            <person name="Ramesh M."/>
            <person name="Das S."/>
            <person name="Dasgupta S."/>
            <person name="Kirsebom L.A."/>
        </authorList>
    </citation>
    <scope>NUCLEOTIDE SEQUENCE</scope>
    <source>
        <strain evidence="1">DSM 45439</strain>
    </source>
</reference>
<reference evidence="1" key="2">
    <citation type="submission" date="2020-07" db="EMBL/GenBank/DDBJ databases">
        <authorList>
            <person name="Pettersson B.M.F."/>
            <person name="Behra P.R.K."/>
            <person name="Ramesh M."/>
            <person name="Das S."/>
            <person name="Dasgupta S."/>
            <person name="Kirsebom L.A."/>
        </authorList>
    </citation>
    <scope>NUCLEOTIDE SEQUENCE</scope>
    <source>
        <strain evidence="1">DSM 45439</strain>
    </source>
</reference>
<reference evidence="2 3" key="1">
    <citation type="submission" date="2017-02" db="EMBL/GenBank/DDBJ databases">
        <title>The new phylogeny of genus Mycobacterium.</title>
        <authorList>
            <person name="Tortoli E."/>
            <person name="Trovato A."/>
            <person name="Cirillo D.M."/>
        </authorList>
    </citation>
    <scope>NUCLEOTIDE SEQUENCE [LARGE SCALE GENOMIC DNA]</scope>
    <source>
        <strain evidence="2 3">DSM 45439</strain>
    </source>
</reference>
<sequence>MPSLRSLLNEQGPLIVVECHDVLSARIVAARGYRATYLGGSTVAALNAGLPDHGLVSTREILDQAAHITAAIDIPLIVDADQGGETILNVHRCVRDFEHAGIAAIHLEDTTNPKHLFTGDDELIPLDVMRARIGTAVAARRTDEFLIIARTDERVNKGGIDETIRRGQAFADEGADVFMAPAIGRVDDLRAVIDAVPIPVLDINVPVERAREAGLAVDLFAGISLPGLMRAQHELIDCIESRGRVGRDAYGEPEGFADLVSDATYRHLANRWQTLEH</sequence>
<proteinExistence type="predicted"/>
<dbReference type="InterPro" id="IPR015813">
    <property type="entry name" value="Pyrv/PenolPyrv_kinase-like_dom"/>
</dbReference>
<gene>
    <name evidence="2" type="ORF">BST19_20885</name>
    <name evidence="1" type="ORF">H7I91_01890</name>
</gene>
<evidence type="ECO:0000313" key="3">
    <source>
        <dbReference type="Proteomes" id="UP000192293"/>
    </source>
</evidence>
<dbReference type="Gene3D" id="3.20.20.60">
    <property type="entry name" value="Phosphoenolpyruvate-binding domains"/>
    <property type="match status" value="1"/>
</dbReference>
<name>A0AAW5RZ76_MYCBC</name>
<comment type="caution">
    <text evidence="1">The sequence shown here is derived from an EMBL/GenBank/DDBJ whole genome shotgun (WGS) entry which is preliminary data.</text>
</comment>
<keyword evidence="1" id="KW-0456">Lyase</keyword>
<dbReference type="InterPro" id="IPR039556">
    <property type="entry name" value="ICL/PEPM"/>
</dbReference>
<dbReference type="EMBL" id="MVHL01000041">
    <property type="protein sequence ID" value="ORA44772.1"/>
    <property type="molecule type" value="Genomic_DNA"/>
</dbReference>